<dbReference type="PROSITE" id="PS00041">
    <property type="entry name" value="HTH_ARAC_FAMILY_1"/>
    <property type="match status" value="1"/>
</dbReference>
<dbReference type="InterPro" id="IPR053142">
    <property type="entry name" value="PchR_regulatory_protein"/>
</dbReference>
<keyword evidence="3" id="KW-0804">Transcription</keyword>
<dbReference type="Pfam" id="PF12833">
    <property type="entry name" value="HTH_18"/>
    <property type="match status" value="1"/>
</dbReference>
<dbReference type="PANTHER" id="PTHR47893:SF1">
    <property type="entry name" value="REGULATORY PROTEIN PCHR"/>
    <property type="match status" value="1"/>
</dbReference>
<dbReference type="PROSITE" id="PS01124">
    <property type="entry name" value="HTH_ARAC_FAMILY_2"/>
    <property type="match status" value="1"/>
</dbReference>
<protein>
    <submittedName>
        <fullName evidence="5">Helix-turn-helix transcriptional regulator</fullName>
    </submittedName>
</protein>
<dbReference type="AlphaFoldDB" id="A0A7G5GZG2"/>
<evidence type="ECO:0000256" key="2">
    <source>
        <dbReference type="ARBA" id="ARBA00023125"/>
    </source>
</evidence>
<dbReference type="InterPro" id="IPR018062">
    <property type="entry name" value="HTH_AraC-typ_CS"/>
</dbReference>
<evidence type="ECO:0000313" key="6">
    <source>
        <dbReference type="Proteomes" id="UP000515369"/>
    </source>
</evidence>
<gene>
    <name evidence="5" type="ORF">H3H32_04690</name>
</gene>
<evidence type="ECO:0000259" key="4">
    <source>
        <dbReference type="PROSITE" id="PS01124"/>
    </source>
</evidence>
<dbReference type="InterPro" id="IPR009057">
    <property type="entry name" value="Homeodomain-like_sf"/>
</dbReference>
<dbReference type="EMBL" id="CP059732">
    <property type="protein sequence ID" value="QMW04254.1"/>
    <property type="molecule type" value="Genomic_DNA"/>
</dbReference>
<evidence type="ECO:0000313" key="5">
    <source>
        <dbReference type="EMBL" id="QMW04254.1"/>
    </source>
</evidence>
<keyword evidence="2" id="KW-0238">DNA-binding</keyword>
<sequence length="328" mass="37187">MLFEFNSSEGLGLMEMIAQLSGRTIENDVLQLPDTIGKGYIRRIKLGPLMSILIHQYELAVEVSGKRLATKSRSDVITFSFRNVVNPQRGADNRGQSVQLFPSVQVSSADMDLDLSFPIHAKINTIIVSVHVSLLKELINRDDESVALKNIISGTQPYLYEEIVSAEMQEIANKIISASAPAELQNFYCRVQAEELIYLFFAELIKRDNTSNYPINAADIRRIYSIRDNVISDLSKPPNLPELAYISGMSESKLNRLFKQIFGNTIYNYHQRLRINEAAYLLKNKGLSVSEAGYQMGFANLSHFTRIFERYIGMKPKRYSSINLLIML</sequence>
<evidence type="ECO:0000256" key="3">
    <source>
        <dbReference type="ARBA" id="ARBA00023163"/>
    </source>
</evidence>
<dbReference type="GO" id="GO:0043565">
    <property type="term" value="F:sequence-specific DNA binding"/>
    <property type="evidence" value="ECO:0007669"/>
    <property type="project" value="InterPro"/>
</dbReference>
<dbReference type="Proteomes" id="UP000515369">
    <property type="component" value="Chromosome"/>
</dbReference>
<dbReference type="PANTHER" id="PTHR47893">
    <property type="entry name" value="REGULATORY PROTEIN PCHR"/>
    <property type="match status" value="1"/>
</dbReference>
<dbReference type="KEGG" id="sfol:H3H32_04690"/>
<reference evidence="5 6" key="1">
    <citation type="submission" date="2020-07" db="EMBL/GenBank/DDBJ databases">
        <title>Spirosoma foliorum sp. nov., isolated from the leaves on the Nejang mountain Korea, Republic of.</title>
        <authorList>
            <person name="Ho H."/>
            <person name="Lee Y.-J."/>
            <person name="Nurcahyanto D.-A."/>
            <person name="Kim S.-G."/>
        </authorList>
    </citation>
    <scope>NUCLEOTIDE SEQUENCE [LARGE SCALE GENOMIC DNA]</scope>
    <source>
        <strain evidence="5 6">PL0136</strain>
    </source>
</reference>
<accession>A0A7G5GZG2</accession>
<organism evidence="5 6">
    <name type="scientific">Spirosoma foliorum</name>
    <dbReference type="NCBI Taxonomy" id="2710596"/>
    <lineage>
        <taxon>Bacteria</taxon>
        <taxon>Pseudomonadati</taxon>
        <taxon>Bacteroidota</taxon>
        <taxon>Cytophagia</taxon>
        <taxon>Cytophagales</taxon>
        <taxon>Cytophagaceae</taxon>
        <taxon>Spirosoma</taxon>
    </lineage>
</organism>
<evidence type="ECO:0000256" key="1">
    <source>
        <dbReference type="ARBA" id="ARBA00023015"/>
    </source>
</evidence>
<dbReference type="RefSeq" id="WP_182461508.1">
    <property type="nucleotide sequence ID" value="NZ_CP059732.1"/>
</dbReference>
<dbReference type="SUPFAM" id="SSF46689">
    <property type="entry name" value="Homeodomain-like"/>
    <property type="match status" value="2"/>
</dbReference>
<dbReference type="SMART" id="SM00342">
    <property type="entry name" value="HTH_ARAC"/>
    <property type="match status" value="1"/>
</dbReference>
<feature type="domain" description="HTH araC/xylS-type" evidence="4">
    <location>
        <begin position="224"/>
        <end position="322"/>
    </location>
</feature>
<keyword evidence="1" id="KW-0805">Transcription regulation</keyword>
<name>A0A7G5GZG2_9BACT</name>
<dbReference type="GO" id="GO:0003700">
    <property type="term" value="F:DNA-binding transcription factor activity"/>
    <property type="evidence" value="ECO:0007669"/>
    <property type="project" value="InterPro"/>
</dbReference>
<proteinExistence type="predicted"/>
<dbReference type="InterPro" id="IPR018060">
    <property type="entry name" value="HTH_AraC"/>
</dbReference>
<keyword evidence="6" id="KW-1185">Reference proteome</keyword>
<dbReference type="Gene3D" id="1.10.10.60">
    <property type="entry name" value="Homeodomain-like"/>
    <property type="match status" value="2"/>
</dbReference>